<comment type="caution">
    <text evidence="7">The sequence shown here is derived from an EMBL/GenBank/DDBJ whole genome shotgun (WGS) entry which is preliminary data.</text>
</comment>
<keyword evidence="5" id="KW-0676">Redox-active center</keyword>
<evidence type="ECO:0000313" key="8">
    <source>
        <dbReference type="Proteomes" id="UP001271723"/>
    </source>
</evidence>
<dbReference type="InterPro" id="IPR013766">
    <property type="entry name" value="Thioredoxin_domain"/>
</dbReference>
<dbReference type="SUPFAM" id="SSF52833">
    <property type="entry name" value="Thioredoxin-like"/>
    <property type="match status" value="1"/>
</dbReference>
<keyword evidence="4" id="KW-1015">Disulfide bond</keyword>
<dbReference type="PANTHER" id="PTHR13887:SF14">
    <property type="entry name" value="DISULFIDE BOND FORMATION PROTEIN D"/>
    <property type="match status" value="1"/>
</dbReference>
<evidence type="ECO:0000256" key="4">
    <source>
        <dbReference type="ARBA" id="ARBA00023157"/>
    </source>
</evidence>
<dbReference type="EMBL" id="JARAVY010000004">
    <property type="protein sequence ID" value="MDX2909496.1"/>
    <property type="molecule type" value="Genomic_DNA"/>
</dbReference>
<reference evidence="7 8" key="1">
    <citation type="journal article" date="2023" name="Microb. Genom.">
        <title>Mesoterricola silvestris gen. nov., sp. nov., Mesoterricola sediminis sp. nov., Geothrix oryzae sp. nov., Geothrix edaphica sp. nov., Geothrix rubra sp. nov., and Geothrix limicola sp. nov., six novel members of Acidobacteriota isolated from soils.</title>
        <authorList>
            <person name="Weisberg A.J."/>
            <person name="Pearce E."/>
            <person name="Kramer C.G."/>
            <person name="Chang J.H."/>
            <person name="Clarke C.R."/>
        </authorList>
    </citation>
    <scope>NUCLEOTIDE SEQUENCE [LARGE SCALE GENOMIC DNA]</scope>
    <source>
        <strain evidence="7 8">NRRL_B-2795</strain>
    </source>
</reference>
<sequence length="228" mass="25254">MKKFNELKKHLFAAAVIVAAFAAALGTFVLVSPGGRDSGGLDVKPAAEAMPVRDTSHRLTRPEKSELTVVEFLDFECEACGAMYPVVERLREEYGDRVTFVARYFPMPGHRNAEPAARAAEAAARQGEFEGMYRKLFTTQEEWGESQEWKASVFRGLAEELGLDMRRYDTDFADPETAGRVRADQRDGLGLGVQGTPTFFVDGTMIRTPGSYEAFKALIDERLEAAGR</sequence>
<evidence type="ECO:0000256" key="1">
    <source>
        <dbReference type="ARBA" id="ARBA00005791"/>
    </source>
</evidence>
<keyword evidence="3" id="KW-0560">Oxidoreductase</keyword>
<dbReference type="InterPro" id="IPR012336">
    <property type="entry name" value="Thioredoxin-like_fold"/>
</dbReference>
<keyword evidence="2" id="KW-0732">Signal</keyword>
<evidence type="ECO:0000313" key="7">
    <source>
        <dbReference type="EMBL" id="MDX2909496.1"/>
    </source>
</evidence>
<evidence type="ECO:0000256" key="5">
    <source>
        <dbReference type="ARBA" id="ARBA00023284"/>
    </source>
</evidence>
<dbReference type="PANTHER" id="PTHR13887">
    <property type="entry name" value="GLUTATHIONE S-TRANSFERASE KAPPA"/>
    <property type="match status" value="1"/>
</dbReference>
<dbReference type="InterPro" id="IPR036249">
    <property type="entry name" value="Thioredoxin-like_sf"/>
</dbReference>
<organism evidence="7 8">
    <name type="scientific">Streptomyces griseiscabiei</name>
    <dbReference type="NCBI Taxonomy" id="2993540"/>
    <lineage>
        <taxon>Bacteria</taxon>
        <taxon>Bacillati</taxon>
        <taxon>Actinomycetota</taxon>
        <taxon>Actinomycetes</taxon>
        <taxon>Kitasatosporales</taxon>
        <taxon>Streptomycetaceae</taxon>
        <taxon>Streptomyces</taxon>
    </lineage>
</organism>
<dbReference type="Proteomes" id="UP001271723">
    <property type="component" value="Unassembled WGS sequence"/>
</dbReference>
<accession>A0ABU4L1N6</accession>
<protein>
    <submittedName>
        <fullName evidence="7">Thioredoxin domain-containing protein</fullName>
    </submittedName>
</protein>
<feature type="domain" description="Thioredoxin" evidence="6">
    <location>
        <begin position="38"/>
        <end position="224"/>
    </location>
</feature>
<dbReference type="Gene3D" id="3.40.30.10">
    <property type="entry name" value="Glutaredoxin"/>
    <property type="match status" value="1"/>
</dbReference>
<evidence type="ECO:0000256" key="3">
    <source>
        <dbReference type="ARBA" id="ARBA00023002"/>
    </source>
</evidence>
<proteinExistence type="inferred from homology"/>
<dbReference type="RefSeq" id="WP_086765006.1">
    <property type="nucleotide sequence ID" value="NZ_JAGJBZ010000002.1"/>
</dbReference>
<dbReference type="Pfam" id="PF13462">
    <property type="entry name" value="Thioredoxin_4"/>
    <property type="match status" value="1"/>
</dbReference>
<gene>
    <name evidence="7" type="ORF">PV517_12410</name>
</gene>
<evidence type="ECO:0000256" key="2">
    <source>
        <dbReference type="ARBA" id="ARBA00022729"/>
    </source>
</evidence>
<keyword evidence="8" id="KW-1185">Reference proteome</keyword>
<name>A0ABU4L1N6_9ACTN</name>
<comment type="similarity">
    <text evidence="1">Belongs to the thioredoxin family. DsbA subfamily.</text>
</comment>
<dbReference type="PROSITE" id="PS51352">
    <property type="entry name" value="THIOREDOXIN_2"/>
    <property type="match status" value="1"/>
</dbReference>
<evidence type="ECO:0000259" key="6">
    <source>
        <dbReference type="PROSITE" id="PS51352"/>
    </source>
</evidence>